<gene>
    <name evidence="2" type="ORF">IAS62_001928</name>
</gene>
<feature type="compositionally biased region" description="Low complexity" evidence="1">
    <location>
        <begin position="166"/>
        <end position="181"/>
    </location>
</feature>
<feature type="region of interest" description="Disordered" evidence="1">
    <location>
        <begin position="76"/>
        <end position="141"/>
    </location>
</feature>
<evidence type="ECO:0000256" key="1">
    <source>
        <dbReference type="SAM" id="MobiDB-lite"/>
    </source>
</evidence>
<organism evidence="2 3">
    <name type="scientific">Cryptococcus decagattii</name>
    <dbReference type="NCBI Taxonomy" id="1859122"/>
    <lineage>
        <taxon>Eukaryota</taxon>
        <taxon>Fungi</taxon>
        <taxon>Dikarya</taxon>
        <taxon>Basidiomycota</taxon>
        <taxon>Agaricomycotina</taxon>
        <taxon>Tremellomycetes</taxon>
        <taxon>Tremellales</taxon>
        <taxon>Cryptococcaceae</taxon>
        <taxon>Cryptococcus</taxon>
        <taxon>Cryptococcus gattii species complex</taxon>
    </lineage>
</organism>
<dbReference type="EMBL" id="CP143808">
    <property type="protein sequence ID" value="WVO20629.1"/>
    <property type="molecule type" value="Genomic_DNA"/>
</dbReference>
<dbReference type="GeneID" id="89988702"/>
<feature type="compositionally biased region" description="Low complexity" evidence="1">
    <location>
        <begin position="1"/>
        <end position="18"/>
    </location>
</feature>
<dbReference type="RefSeq" id="XP_064719868.1">
    <property type="nucleotide sequence ID" value="XM_064863796.1"/>
</dbReference>
<keyword evidence="3" id="KW-1185">Reference proteome</keyword>
<protein>
    <submittedName>
        <fullName evidence="2">Uncharacterized protein</fullName>
    </submittedName>
</protein>
<feature type="region of interest" description="Disordered" evidence="1">
    <location>
        <begin position="166"/>
        <end position="239"/>
    </location>
</feature>
<reference evidence="2 3" key="1">
    <citation type="submission" date="2024-01" db="EMBL/GenBank/DDBJ databases">
        <title>Comparative genomics of Cryptococcus and Kwoniella reveals pathogenesis evolution and contrasting modes of karyotype evolution via chromosome fusion or intercentromeric recombination.</title>
        <authorList>
            <person name="Coelho M.A."/>
            <person name="David-Palma M."/>
            <person name="Shea T."/>
            <person name="Bowers K."/>
            <person name="McGinley-Smith S."/>
            <person name="Mohammad A.W."/>
            <person name="Gnirke A."/>
            <person name="Yurkov A.M."/>
            <person name="Nowrousian M."/>
            <person name="Sun S."/>
            <person name="Cuomo C.A."/>
            <person name="Heitman J."/>
        </authorList>
    </citation>
    <scope>NUCLEOTIDE SEQUENCE [LARGE SCALE GENOMIC DNA]</scope>
    <source>
        <strain evidence="2 3">7685027</strain>
    </source>
</reference>
<feature type="compositionally biased region" description="Acidic residues" evidence="1">
    <location>
        <begin position="89"/>
        <end position="98"/>
    </location>
</feature>
<name>A0ABZ2AQV7_9TREE</name>
<feature type="compositionally biased region" description="Basic and acidic residues" evidence="1">
    <location>
        <begin position="229"/>
        <end position="239"/>
    </location>
</feature>
<evidence type="ECO:0000313" key="2">
    <source>
        <dbReference type="EMBL" id="WVO20629.1"/>
    </source>
</evidence>
<proteinExistence type="predicted"/>
<evidence type="ECO:0000313" key="3">
    <source>
        <dbReference type="Proteomes" id="UP001432216"/>
    </source>
</evidence>
<sequence>MLGLTLSPSTSPPEGTSTKFTSEALSETVIGLASSAIITSAAEITSASAAAVTSASGIISDCPDESSAAVMSAEPHIASIPQGSPTTSELDDYPEESESFSHSDSLVASVTVTSTAPASTSNSASDGIECPDESRSVSSDVSATSVIGTGAFASVTDGPQTFIPASASVSSTKGSSESVTTLAAVTDQSASSSAPASSSASTSTPASPSSSSSSNPTSALVGSDGLARCTDHKCNSGAD</sequence>
<dbReference type="Proteomes" id="UP001432216">
    <property type="component" value="Chromosome 3"/>
</dbReference>
<feature type="compositionally biased region" description="Low complexity" evidence="1">
    <location>
        <begin position="189"/>
        <end position="219"/>
    </location>
</feature>
<feature type="region of interest" description="Disordered" evidence="1">
    <location>
        <begin position="1"/>
        <end position="20"/>
    </location>
</feature>
<accession>A0ABZ2AQV7</accession>
<feature type="compositionally biased region" description="Low complexity" evidence="1">
    <location>
        <begin position="103"/>
        <end position="125"/>
    </location>
</feature>